<dbReference type="Proteomes" id="UP000536773">
    <property type="component" value="Unassembled WGS sequence"/>
</dbReference>
<dbReference type="Pfam" id="PF01844">
    <property type="entry name" value="HNH"/>
    <property type="match status" value="1"/>
</dbReference>
<evidence type="ECO:0000313" key="2">
    <source>
        <dbReference type="EMBL" id="NMK38210.1"/>
    </source>
</evidence>
<dbReference type="RefSeq" id="WP_169013122.1">
    <property type="nucleotide sequence ID" value="NZ_JABBJH010000002.1"/>
</dbReference>
<protein>
    <submittedName>
        <fullName evidence="2">HNH endonuclease</fullName>
    </submittedName>
</protein>
<dbReference type="GO" id="GO:0008270">
    <property type="term" value="F:zinc ion binding"/>
    <property type="evidence" value="ECO:0007669"/>
    <property type="project" value="InterPro"/>
</dbReference>
<gene>
    <name evidence="2" type="ORF">HG933_02175</name>
</gene>
<sequence>MSHGKLHNFYCSAKWTKLADLYRKSHFYICEKCGAPNSFEVHHVKELDTINVDDPTVSLNTDNLILLCHDCHNRIHHRFTSKQSKREYRYDKYGHVVSVDNESDKDR</sequence>
<dbReference type="SMART" id="SM00507">
    <property type="entry name" value="HNHc"/>
    <property type="match status" value="1"/>
</dbReference>
<keyword evidence="2" id="KW-0540">Nuclease</keyword>
<comment type="caution">
    <text evidence="2">The sequence shown here is derived from an EMBL/GenBank/DDBJ whole genome shotgun (WGS) entry which is preliminary data.</text>
</comment>
<feature type="domain" description="HNH nuclease" evidence="1">
    <location>
        <begin position="17"/>
        <end position="73"/>
    </location>
</feature>
<proteinExistence type="predicted"/>
<reference evidence="2 3" key="1">
    <citation type="submission" date="2020-04" db="EMBL/GenBank/DDBJ databases">
        <authorList>
            <person name="Hitch T.C.A."/>
            <person name="Wylensek D."/>
            <person name="Clavel T."/>
        </authorList>
    </citation>
    <scope>NUCLEOTIDE SEQUENCE [LARGE SCALE GENOMIC DNA]</scope>
    <source>
        <strain evidence="2 3">WCA-386-APC-2A</strain>
    </source>
</reference>
<name>A0A848ERV0_MEGEL</name>
<evidence type="ECO:0000259" key="1">
    <source>
        <dbReference type="SMART" id="SM00507"/>
    </source>
</evidence>
<accession>A0A848ERV0</accession>
<dbReference type="GO" id="GO:0004519">
    <property type="term" value="F:endonuclease activity"/>
    <property type="evidence" value="ECO:0007669"/>
    <property type="project" value="UniProtKB-KW"/>
</dbReference>
<dbReference type="Gene3D" id="1.10.30.50">
    <property type="match status" value="1"/>
</dbReference>
<dbReference type="GO" id="GO:0003676">
    <property type="term" value="F:nucleic acid binding"/>
    <property type="evidence" value="ECO:0007669"/>
    <property type="project" value="InterPro"/>
</dbReference>
<dbReference type="CDD" id="cd00085">
    <property type="entry name" value="HNHc"/>
    <property type="match status" value="1"/>
</dbReference>
<keyword evidence="2" id="KW-0255">Endonuclease</keyword>
<dbReference type="InterPro" id="IPR002711">
    <property type="entry name" value="HNH"/>
</dbReference>
<keyword evidence="2" id="KW-0378">Hydrolase</keyword>
<dbReference type="InterPro" id="IPR003615">
    <property type="entry name" value="HNH_nuc"/>
</dbReference>
<organism evidence="2 3">
    <name type="scientific">Megasphaera elsdenii</name>
    <dbReference type="NCBI Taxonomy" id="907"/>
    <lineage>
        <taxon>Bacteria</taxon>
        <taxon>Bacillati</taxon>
        <taxon>Bacillota</taxon>
        <taxon>Negativicutes</taxon>
        <taxon>Veillonellales</taxon>
        <taxon>Veillonellaceae</taxon>
        <taxon>Megasphaera</taxon>
    </lineage>
</organism>
<dbReference type="EMBL" id="JABBJH010000002">
    <property type="protein sequence ID" value="NMK38210.1"/>
    <property type="molecule type" value="Genomic_DNA"/>
</dbReference>
<evidence type="ECO:0000313" key="3">
    <source>
        <dbReference type="Proteomes" id="UP000536773"/>
    </source>
</evidence>
<dbReference type="AlphaFoldDB" id="A0A848ERV0"/>